<dbReference type="EMBL" id="KI912109">
    <property type="protein sequence ID" value="ETS86179.1"/>
    <property type="molecule type" value="Genomic_DNA"/>
</dbReference>
<dbReference type="GeneID" id="19265020"/>
<dbReference type="STRING" id="1229662.W3XJI6"/>
<dbReference type="HOGENOM" id="CLU_000134_48_5_1"/>
<dbReference type="InterPro" id="IPR002110">
    <property type="entry name" value="Ankyrin_rpt"/>
</dbReference>
<feature type="repeat" description="ANK" evidence="3">
    <location>
        <begin position="291"/>
        <end position="323"/>
    </location>
</feature>
<feature type="repeat" description="ANK" evidence="3">
    <location>
        <begin position="58"/>
        <end position="90"/>
    </location>
</feature>
<dbReference type="Gene3D" id="1.25.40.20">
    <property type="entry name" value="Ankyrin repeat-containing domain"/>
    <property type="match status" value="3"/>
</dbReference>
<dbReference type="PROSITE" id="PS50088">
    <property type="entry name" value="ANK_REPEAT"/>
    <property type="match status" value="6"/>
</dbReference>
<name>W3XJI6_PESFW</name>
<keyword evidence="2 3" id="KW-0040">ANK repeat</keyword>
<dbReference type="eggNOG" id="KOG4177">
    <property type="taxonomic scope" value="Eukaryota"/>
</dbReference>
<dbReference type="RefSeq" id="XP_007826779.1">
    <property type="nucleotide sequence ID" value="XM_007828588.1"/>
</dbReference>
<dbReference type="OrthoDB" id="4938465at2759"/>
<dbReference type="Proteomes" id="UP000030651">
    <property type="component" value="Unassembled WGS sequence"/>
</dbReference>
<dbReference type="InterPro" id="IPR036770">
    <property type="entry name" value="Ankyrin_rpt-contain_sf"/>
</dbReference>
<proteinExistence type="predicted"/>
<keyword evidence="6" id="KW-1185">Reference proteome</keyword>
<dbReference type="PANTHER" id="PTHR24123:SF33">
    <property type="entry name" value="PROTEIN HOS4"/>
    <property type="match status" value="1"/>
</dbReference>
<dbReference type="PROSITE" id="PS50297">
    <property type="entry name" value="ANK_REP_REGION"/>
    <property type="match status" value="4"/>
</dbReference>
<dbReference type="KEGG" id="pfy:PFICI_00007"/>
<evidence type="ECO:0000256" key="4">
    <source>
        <dbReference type="SAM" id="MobiDB-lite"/>
    </source>
</evidence>
<dbReference type="SUPFAM" id="SSF48403">
    <property type="entry name" value="Ankyrin repeat"/>
    <property type="match status" value="2"/>
</dbReference>
<evidence type="ECO:0000313" key="5">
    <source>
        <dbReference type="EMBL" id="ETS86179.1"/>
    </source>
</evidence>
<dbReference type="SMART" id="SM00248">
    <property type="entry name" value="ANK"/>
    <property type="match status" value="11"/>
</dbReference>
<evidence type="ECO:0000313" key="6">
    <source>
        <dbReference type="Proteomes" id="UP000030651"/>
    </source>
</evidence>
<feature type="repeat" description="ANK" evidence="3">
    <location>
        <begin position="91"/>
        <end position="124"/>
    </location>
</feature>
<dbReference type="InterPro" id="IPR051165">
    <property type="entry name" value="Multifunctional_ANK_Repeat"/>
</dbReference>
<dbReference type="OMA" id="WFTAIAN"/>
<accession>W3XJI6</accession>
<evidence type="ECO:0000256" key="3">
    <source>
        <dbReference type="PROSITE-ProRule" id="PRU00023"/>
    </source>
</evidence>
<sequence>MVNPTKKAPGKPTEADGASPPSFDADVWTSLEAKMTKELDAYVTKSFNQLNNKSINNKAERAIHIASKEGHLLLLDSLLRHGVKTDVTNVDNQTPLHLAIENGQEKVAIKLIEKRQISLSITDKKGRSPLHVAVQKGQENVAIKLVKASPSLLPLADMENSLPLHYATLKYLPNAVKEILNQSGDKNVDHRDKSGETPLTLALKSLAKDSETEEKTKMMIIKLLVGHGADLTQRLYWSKQDSLPVLHHLVRQGRRDVLREVKTPWEVIINMRYEPQAGTLGSRSSTQQIPFGATPLYVAATAGSLKSVKFLLEKGADPNIGLSTGSSNEPPTPLWVALNKSHTDVAKALLKHDAKIDVEWQGSHMLHFAIEKTSAQCRTEVVKLLLSHNANLHQKDSSKRIPLIFAAEKGCISSLNALWDAHAKLELPETHAMDALKAICREGHHCCVALLYAKGADINTQDEHGYTPLHYAASYNRTDVINVLLSMGADRTVKAQTRQEPFEVAGTAEAVARASGHVDTAGLIKNWGQ</sequence>
<dbReference type="Pfam" id="PF00023">
    <property type="entry name" value="Ank"/>
    <property type="match status" value="1"/>
</dbReference>
<protein>
    <submittedName>
        <fullName evidence="5">Uncharacterized protein</fullName>
    </submittedName>
</protein>
<keyword evidence="1" id="KW-0677">Repeat</keyword>
<evidence type="ECO:0000256" key="1">
    <source>
        <dbReference type="ARBA" id="ARBA00022737"/>
    </source>
</evidence>
<feature type="repeat" description="ANK" evidence="3">
    <location>
        <begin position="361"/>
        <end position="397"/>
    </location>
</feature>
<organism evidence="5 6">
    <name type="scientific">Pestalotiopsis fici (strain W106-1 / CGMCC3.15140)</name>
    <dbReference type="NCBI Taxonomy" id="1229662"/>
    <lineage>
        <taxon>Eukaryota</taxon>
        <taxon>Fungi</taxon>
        <taxon>Dikarya</taxon>
        <taxon>Ascomycota</taxon>
        <taxon>Pezizomycotina</taxon>
        <taxon>Sordariomycetes</taxon>
        <taxon>Xylariomycetidae</taxon>
        <taxon>Amphisphaeriales</taxon>
        <taxon>Sporocadaceae</taxon>
        <taxon>Pestalotiopsis</taxon>
    </lineage>
</organism>
<reference evidence="6" key="1">
    <citation type="journal article" date="2015" name="BMC Genomics">
        <title>Genomic and transcriptomic analysis of the endophytic fungus Pestalotiopsis fici reveals its lifestyle and high potential for synthesis of natural products.</title>
        <authorList>
            <person name="Wang X."/>
            <person name="Zhang X."/>
            <person name="Liu L."/>
            <person name="Xiang M."/>
            <person name="Wang W."/>
            <person name="Sun X."/>
            <person name="Che Y."/>
            <person name="Guo L."/>
            <person name="Liu G."/>
            <person name="Guo L."/>
            <person name="Wang C."/>
            <person name="Yin W.B."/>
            <person name="Stadler M."/>
            <person name="Zhang X."/>
            <person name="Liu X."/>
        </authorList>
    </citation>
    <scope>NUCLEOTIDE SEQUENCE [LARGE SCALE GENOMIC DNA]</scope>
    <source>
        <strain evidence="6">W106-1 / CGMCC3.15140</strain>
    </source>
</reference>
<evidence type="ECO:0000256" key="2">
    <source>
        <dbReference type="ARBA" id="ARBA00023043"/>
    </source>
</evidence>
<feature type="repeat" description="ANK" evidence="3">
    <location>
        <begin position="125"/>
        <end position="147"/>
    </location>
</feature>
<dbReference type="PANTHER" id="PTHR24123">
    <property type="entry name" value="ANKYRIN REPEAT-CONTAINING"/>
    <property type="match status" value="1"/>
</dbReference>
<dbReference type="InParanoid" id="W3XJI6"/>
<gene>
    <name evidence="5" type="ORF">PFICI_00007</name>
</gene>
<dbReference type="AlphaFoldDB" id="W3XJI6"/>
<feature type="region of interest" description="Disordered" evidence="4">
    <location>
        <begin position="1"/>
        <end position="23"/>
    </location>
</feature>
<dbReference type="PRINTS" id="PR01415">
    <property type="entry name" value="ANKYRIN"/>
</dbReference>
<dbReference type="Pfam" id="PF12796">
    <property type="entry name" value="Ank_2"/>
    <property type="match status" value="3"/>
</dbReference>
<feature type="repeat" description="ANK" evidence="3">
    <location>
        <begin position="464"/>
        <end position="496"/>
    </location>
</feature>